<dbReference type="InterPro" id="IPR035892">
    <property type="entry name" value="C2_domain_sf"/>
</dbReference>
<keyword evidence="9 10" id="KW-0472">Membrane</keyword>
<feature type="domain" description="C2" evidence="11">
    <location>
        <begin position="25"/>
        <end position="140"/>
    </location>
</feature>
<organism evidence="12 13">
    <name type="scientific">Oncorhynchus tshawytscha</name>
    <name type="common">Chinook salmon</name>
    <name type="synonym">Salmo tshawytscha</name>
    <dbReference type="NCBI Taxonomy" id="74940"/>
    <lineage>
        <taxon>Eukaryota</taxon>
        <taxon>Metazoa</taxon>
        <taxon>Chordata</taxon>
        <taxon>Craniata</taxon>
        <taxon>Vertebrata</taxon>
        <taxon>Euteleostomi</taxon>
        <taxon>Actinopterygii</taxon>
        <taxon>Neopterygii</taxon>
        <taxon>Teleostei</taxon>
        <taxon>Protacanthopterygii</taxon>
        <taxon>Salmoniformes</taxon>
        <taxon>Salmonidae</taxon>
        <taxon>Salmoninae</taxon>
        <taxon>Oncorhynchus</taxon>
    </lineage>
</organism>
<dbReference type="AlphaFoldDB" id="A0AAZ3RN76"/>
<evidence type="ECO:0000313" key="12">
    <source>
        <dbReference type="Ensembl" id="ENSOTSP00005142508.1"/>
    </source>
</evidence>
<evidence type="ECO:0000256" key="2">
    <source>
        <dbReference type="ARBA" id="ARBA00004141"/>
    </source>
</evidence>
<evidence type="ECO:0000313" key="13">
    <source>
        <dbReference type="Proteomes" id="UP000694402"/>
    </source>
</evidence>
<proteinExistence type="inferred from homology"/>
<evidence type="ECO:0000256" key="3">
    <source>
        <dbReference type="ARBA" id="ARBA00007923"/>
    </source>
</evidence>
<evidence type="ECO:0000256" key="8">
    <source>
        <dbReference type="ARBA" id="ARBA00022989"/>
    </source>
</evidence>
<comment type="similarity">
    <text evidence="3">Belongs to the MCTP family.</text>
</comment>
<keyword evidence="5" id="KW-0479">Metal-binding</keyword>
<reference evidence="12" key="3">
    <citation type="submission" date="2025-09" db="UniProtKB">
        <authorList>
            <consortium name="Ensembl"/>
        </authorList>
    </citation>
    <scope>IDENTIFICATION</scope>
</reference>
<feature type="transmembrane region" description="Helical" evidence="10">
    <location>
        <begin position="550"/>
        <end position="577"/>
    </location>
</feature>
<comment type="cofactor">
    <cofactor evidence="1">
        <name>Ca(2+)</name>
        <dbReference type="ChEBI" id="CHEBI:29108"/>
    </cofactor>
</comment>
<dbReference type="PRINTS" id="PR00360">
    <property type="entry name" value="C2DOMAIN"/>
</dbReference>
<dbReference type="PROSITE" id="PS50004">
    <property type="entry name" value="C2"/>
    <property type="match status" value="3"/>
</dbReference>
<keyword evidence="4 10" id="KW-0812">Transmembrane</keyword>
<dbReference type="InterPro" id="IPR000008">
    <property type="entry name" value="C2_dom"/>
</dbReference>
<evidence type="ECO:0000256" key="9">
    <source>
        <dbReference type="ARBA" id="ARBA00023136"/>
    </source>
</evidence>
<dbReference type="Pfam" id="PF00168">
    <property type="entry name" value="C2"/>
    <property type="match status" value="3"/>
</dbReference>
<dbReference type="CDD" id="cd04042">
    <property type="entry name" value="C2A_MCTP_PRT"/>
    <property type="match status" value="1"/>
</dbReference>
<evidence type="ECO:0000256" key="4">
    <source>
        <dbReference type="ARBA" id="ARBA00022692"/>
    </source>
</evidence>
<dbReference type="SUPFAM" id="SSF49562">
    <property type="entry name" value="C2 domain (Calcium/lipid-binding domain, CaLB)"/>
    <property type="match status" value="3"/>
</dbReference>
<reference evidence="13" key="1">
    <citation type="journal article" date="2018" name="PLoS ONE">
        <title>Chinook salmon (Oncorhynchus tshawytscha) genome and transcriptome.</title>
        <authorList>
            <person name="Christensen K.A."/>
            <person name="Leong J.S."/>
            <person name="Sakhrani D."/>
            <person name="Biagi C.A."/>
            <person name="Minkley D.R."/>
            <person name="Withler R.E."/>
            <person name="Rondeau E.B."/>
            <person name="Koop B.F."/>
            <person name="Devlin R.H."/>
        </authorList>
    </citation>
    <scope>NUCLEOTIDE SEQUENCE [LARGE SCALE GENOMIC DNA]</scope>
</reference>
<dbReference type="GeneTree" id="ENSGT00940000156291"/>
<evidence type="ECO:0000259" key="11">
    <source>
        <dbReference type="PROSITE" id="PS50004"/>
    </source>
</evidence>
<dbReference type="InterPro" id="IPR013583">
    <property type="entry name" value="MCTP_C"/>
</dbReference>
<feature type="domain" description="C2" evidence="11">
    <location>
        <begin position="346"/>
        <end position="465"/>
    </location>
</feature>
<accession>A0AAZ3RN76</accession>
<keyword evidence="7" id="KW-0106">Calcium</keyword>
<feature type="transmembrane region" description="Helical" evidence="10">
    <location>
        <begin position="643"/>
        <end position="667"/>
    </location>
</feature>
<dbReference type="PANTHER" id="PTHR45911:SF2">
    <property type="entry name" value="MULTIPLE C2 AND TRANSMEMBRANE DOMAIN-CONTAINING PROTEIN 2"/>
    <property type="match status" value="1"/>
</dbReference>
<dbReference type="Ensembl" id="ENSOTST00005177988.1">
    <property type="protein sequence ID" value="ENSOTSP00005142508.1"/>
    <property type="gene ID" value="ENSOTSG00005068518.1"/>
</dbReference>
<dbReference type="FunFam" id="2.60.40.150:FF:000019">
    <property type="entry name" value="Multiple C2 and transmembrane domain-containing protein 2 isoform 1"/>
    <property type="match status" value="1"/>
</dbReference>
<dbReference type="PANTHER" id="PTHR45911">
    <property type="entry name" value="C2 DOMAIN-CONTAINING PROTEIN"/>
    <property type="match status" value="1"/>
</dbReference>
<dbReference type="CDD" id="cd08377">
    <property type="entry name" value="C2C_MCTP_PRT"/>
    <property type="match status" value="1"/>
</dbReference>
<dbReference type="GO" id="GO:0005509">
    <property type="term" value="F:calcium ion binding"/>
    <property type="evidence" value="ECO:0007669"/>
    <property type="project" value="UniProtKB-ARBA"/>
</dbReference>
<evidence type="ECO:0000256" key="1">
    <source>
        <dbReference type="ARBA" id="ARBA00001913"/>
    </source>
</evidence>
<evidence type="ECO:0000256" key="6">
    <source>
        <dbReference type="ARBA" id="ARBA00022737"/>
    </source>
</evidence>
<evidence type="ECO:0000256" key="5">
    <source>
        <dbReference type="ARBA" id="ARBA00022723"/>
    </source>
</evidence>
<evidence type="ECO:0000256" key="10">
    <source>
        <dbReference type="SAM" id="Phobius"/>
    </source>
</evidence>
<feature type="domain" description="C2" evidence="11">
    <location>
        <begin position="194"/>
        <end position="306"/>
    </location>
</feature>
<reference evidence="12" key="2">
    <citation type="submission" date="2025-08" db="UniProtKB">
        <authorList>
            <consortium name="Ensembl"/>
        </authorList>
    </citation>
    <scope>IDENTIFICATION</scope>
</reference>
<gene>
    <name evidence="12" type="primary">mctp2b</name>
</gene>
<keyword evidence="13" id="KW-1185">Reference proteome</keyword>
<dbReference type="Pfam" id="PF08372">
    <property type="entry name" value="PRT_C"/>
    <property type="match status" value="1"/>
</dbReference>
<dbReference type="GO" id="GO:0046928">
    <property type="term" value="P:regulation of neurotransmitter secretion"/>
    <property type="evidence" value="ECO:0007669"/>
    <property type="project" value="TreeGrafter"/>
</dbReference>
<dbReference type="Gene3D" id="2.60.40.150">
    <property type="entry name" value="C2 domain"/>
    <property type="match status" value="3"/>
</dbReference>
<dbReference type="GO" id="GO:0030672">
    <property type="term" value="C:synaptic vesicle membrane"/>
    <property type="evidence" value="ECO:0007669"/>
    <property type="project" value="TreeGrafter"/>
</dbReference>
<comment type="subcellular location">
    <subcellularLocation>
        <location evidence="2">Membrane</location>
        <topology evidence="2">Multi-pass membrane protein</topology>
    </subcellularLocation>
</comment>
<keyword evidence="8 10" id="KW-1133">Transmembrane helix</keyword>
<name>A0AAZ3RN76_ONCTS</name>
<dbReference type="Proteomes" id="UP000694402">
    <property type="component" value="Unassembled WGS sequence"/>
</dbReference>
<sequence length="714" mass="82318">MAYELRNHACGYCFQYTLYPSYAQVFPSSIVSDSTRESQRSYLLSINLKEGRNLVIRDRCGTSDPYVKFKLDGKTLYKSKVVYKNLNPTWNESFSFPVRDLDQRLYIKVYDRDLTMDDFMGSSYLLLSDLEMEKVCELSVRLDDPNSLEEDMGVIMLDMSLSLRDRDNERNSVRKLSIELTVLSSSSLQSPLAQGGRLSESLRKSQLWSGVVGVTLVEGQDLPEDGPGELFVRFRLGEQRYKSRNQPKKANPQWRERFDFNRFPEGPGVLEIEVWNKEGRKYEECYGMCEVDLSSVLPNQSQLFTRVLKEGKGRVVFLIALSTCSGVSISDMCAPPLEEPQEREKTLEKYSFKSSFRNLRDVGFLQVKIIKATDLLAADLNGKSDPFCVLELGNDRLQTHTIYKTLNPNWNKVFTFPVKDIHDILDLTIFDEDGDKALPGHSSPGYKVAIPLLSIHNGQPICCPLKKEDLVCLSKGSIFLELELIFNPVRAAIRTFKPKEKKFMEDNPKFSKKMLARNVYRVRNLYRAVQSTCQYISSCFQWESFQRSLIAFLIFLLAVWHWEFYMLPLCLVLLITWNYLQIASGRANQDLVSTESEKRGLMEKIHMVQETVITVQNLLEEIACFGERIKNTFNWSVPFLSNLAFLILVTVTVVTYFIPVRYILLVWGINKFTKKLRAPYAIDNNEVFDFLRRVPSDVHKVRVYRSCRAKAPQS</sequence>
<protein>
    <recommendedName>
        <fullName evidence="11">C2 domain-containing protein</fullName>
    </recommendedName>
</protein>
<dbReference type="SMART" id="SM00239">
    <property type="entry name" value="C2"/>
    <property type="match status" value="3"/>
</dbReference>
<evidence type="ECO:0000256" key="7">
    <source>
        <dbReference type="ARBA" id="ARBA00022837"/>
    </source>
</evidence>
<dbReference type="FunFam" id="2.60.40.150:FF:000076">
    <property type="entry name" value="multiple C2 and transmembrane domain-containing protein 2 isoform X1"/>
    <property type="match status" value="1"/>
</dbReference>
<keyword evidence="6" id="KW-0677">Repeat</keyword>
<dbReference type="CDD" id="cd08376">
    <property type="entry name" value="C2B_MCTP_PRT"/>
    <property type="match status" value="1"/>
</dbReference>